<evidence type="ECO:0000313" key="6">
    <source>
        <dbReference type="EMBL" id="VDP11677.1"/>
    </source>
</evidence>
<keyword evidence="1 3" id="KW-0863">Zinc-finger</keyword>
<dbReference type="GO" id="GO:0008270">
    <property type="term" value="F:zinc ion binding"/>
    <property type="evidence" value="ECO:0007669"/>
    <property type="project" value="UniProtKB-KW"/>
</dbReference>
<evidence type="ECO:0000256" key="2">
    <source>
        <dbReference type="ARBA" id="ARBA00022833"/>
    </source>
</evidence>
<dbReference type="Proteomes" id="UP000050761">
    <property type="component" value="Unassembled WGS sequence"/>
</dbReference>
<keyword evidence="4" id="KW-1133">Transmembrane helix</keyword>
<dbReference type="Pfam" id="PF13920">
    <property type="entry name" value="zf-C3HC4_3"/>
    <property type="match status" value="1"/>
</dbReference>
<gene>
    <name evidence="6" type="ORF">HPBE_LOCUS18466</name>
</gene>
<evidence type="ECO:0000256" key="4">
    <source>
        <dbReference type="SAM" id="Phobius"/>
    </source>
</evidence>
<dbReference type="PROSITE" id="PS50089">
    <property type="entry name" value="ZF_RING_2"/>
    <property type="match status" value="1"/>
</dbReference>
<dbReference type="Gene3D" id="3.30.40.10">
    <property type="entry name" value="Zinc/RING finger domain, C3HC4 (zinc finger)"/>
    <property type="match status" value="1"/>
</dbReference>
<evidence type="ECO:0000256" key="1">
    <source>
        <dbReference type="ARBA" id="ARBA00022771"/>
    </source>
</evidence>
<dbReference type="InterPro" id="IPR001841">
    <property type="entry name" value="Znf_RING"/>
</dbReference>
<accession>A0A3P8ABX9</accession>
<sequence length="234" mass="27205">MFDADGALNMTAFIEDADKALGFLSGSIPPPLQLAMVFIDINAYSLLVSRDYAVLMTVLFFFFFVYETFAACFKYAFLFYCLEFVRDAFLSLFPLRRKRSRIFLFLLHVARFCKRSRVPQFLLHLVRLLLNVAELVVRTVRQIVHDFELFAPDRRRRMHPQHVSRSSPRAPVWKGLVANERRCCVCISKEARVLLRPCSHMCLCKTCFGVVMDADQPRCPVCRAKIEHHINVFL</sequence>
<dbReference type="InterPro" id="IPR013083">
    <property type="entry name" value="Znf_RING/FYVE/PHD"/>
</dbReference>
<keyword evidence="1 3" id="KW-0479">Metal-binding</keyword>
<evidence type="ECO:0000313" key="7">
    <source>
        <dbReference type="Proteomes" id="UP000050761"/>
    </source>
</evidence>
<dbReference type="WBParaSite" id="HPBE_0001846701-mRNA-1">
    <property type="protein sequence ID" value="HPBE_0001846701-mRNA-1"/>
    <property type="gene ID" value="HPBE_0001846701"/>
</dbReference>
<keyword evidence="2" id="KW-0862">Zinc</keyword>
<evidence type="ECO:0000256" key="3">
    <source>
        <dbReference type="PROSITE-ProRule" id="PRU00175"/>
    </source>
</evidence>
<feature type="transmembrane region" description="Helical" evidence="4">
    <location>
        <begin position="51"/>
        <end position="69"/>
    </location>
</feature>
<accession>A0A183G964</accession>
<keyword evidence="7" id="KW-1185">Reference proteome</keyword>
<dbReference type="SUPFAM" id="SSF57850">
    <property type="entry name" value="RING/U-box"/>
    <property type="match status" value="1"/>
</dbReference>
<organism evidence="7 8">
    <name type="scientific">Heligmosomoides polygyrus</name>
    <name type="common">Parasitic roundworm</name>
    <dbReference type="NCBI Taxonomy" id="6339"/>
    <lineage>
        <taxon>Eukaryota</taxon>
        <taxon>Metazoa</taxon>
        <taxon>Ecdysozoa</taxon>
        <taxon>Nematoda</taxon>
        <taxon>Chromadorea</taxon>
        <taxon>Rhabditida</taxon>
        <taxon>Rhabditina</taxon>
        <taxon>Rhabditomorpha</taxon>
        <taxon>Strongyloidea</taxon>
        <taxon>Heligmosomidae</taxon>
        <taxon>Heligmosomoides</taxon>
    </lineage>
</organism>
<feature type="domain" description="RING-type" evidence="5">
    <location>
        <begin position="183"/>
        <end position="223"/>
    </location>
</feature>
<reference evidence="6 7" key="1">
    <citation type="submission" date="2018-11" db="EMBL/GenBank/DDBJ databases">
        <authorList>
            <consortium name="Pathogen Informatics"/>
        </authorList>
    </citation>
    <scope>NUCLEOTIDE SEQUENCE [LARGE SCALE GENOMIC DNA]</scope>
</reference>
<feature type="transmembrane region" description="Helical" evidence="4">
    <location>
        <begin position="20"/>
        <end position="39"/>
    </location>
</feature>
<evidence type="ECO:0000313" key="8">
    <source>
        <dbReference type="WBParaSite" id="HPBE_0001846701-mRNA-1"/>
    </source>
</evidence>
<proteinExistence type="predicted"/>
<name>A0A183G964_HELPZ</name>
<keyword evidence="4" id="KW-0812">Transmembrane</keyword>
<dbReference type="OrthoDB" id="1711136at2759"/>
<protein>
    <submittedName>
        <fullName evidence="8">RING-type domain-containing protein</fullName>
    </submittedName>
</protein>
<evidence type="ECO:0000259" key="5">
    <source>
        <dbReference type="PROSITE" id="PS50089"/>
    </source>
</evidence>
<dbReference type="AlphaFoldDB" id="A0A183G964"/>
<keyword evidence="4" id="KW-0472">Membrane</keyword>
<dbReference type="EMBL" id="UZAH01030701">
    <property type="protein sequence ID" value="VDP11677.1"/>
    <property type="molecule type" value="Genomic_DNA"/>
</dbReference>
<reference evidence="8" key="2">
    <citation type="submission" date="2019-09" db="UniProtKB">
        <authorList>
            <consortium name="WormBaseParasite"/>
        </authorList>
    </citation>
    <scope>IDENTIFICATION</scope>
</reference>